<protein>
    <submittedName>
        <fullName evidence="9">ABTB2</fullName>
    </submittedName>
</protein>
<accession>A0ABY6L5I3</accession>
<dbReference type="PANTHER" id="PTHR46071:SF2">
    <property type="entry name" value="ANKYRIN REPEAT AND BTB_POZ DOMAIN-CONTAINING PROTEIN 2-LIKE PROTEIN"/>
    <property type="match status" value="1"/>
</dbReference>
<keyword evidence="4" id="KW-0638">Presynaptic neurotoxin</keyword>
<dbReference type="SMART" id="SM00248">
    <property type="entry name" value="ANK"/>
    <property type="match status" value="4"/>
</dbReference>
<organism evidence="9 10">
    <name type="scientific">Cordylochernes scorpioides</name>
    <dbReference type="NCBI Taxonomy" id="51811"/>
    <lineage>
        <taxon>Eukaryota</taxon>
        <taxon>Metazoa</taxon>
        <taxon>Ecdysozoa</taxon>
        <taxon>Arthropoda</taxon>
        <taxon>Chelicerata</taxon>
        <taxon>Arachnida</taxon>
        <taxon>Pseudoscorpiones</taxon>
        <taxon>Cheliferoidea</taxon>
        <taxon>Chernetidae</taxon>
        <taxon>Cordylochernes</taxon>
    </lineage>
</organism>
<feature type="region of interest" description="Disordered" evidence="7">
    <location>
        <begin position="597"/>
        <end position="642"/>
    </location>
</feature>
<dbReference type="Pfam" id="PF00651">
    <property type="entry name" value="BTB"/>
    <property type="match status" value="1"/>
</dbReference>
<dbReference type="InterPro" id="IPR002110">
    <property type="entry name" value="Ankyrin_rpt"/>
</dbReference>
<keyword evidence="5" id="KW-1053">Target membrane</keyword>
<sequence length="642" mass="69947">MAELVGIRPKRCGCRGPEERLHAQAATTSADTARQLQTELGFRMVCSGRTDLVPHGLQLLPRLDCLDPRGLSPLMVAAVQGDEALVQTLLDLGASPDIEVGGLTSGICPGPTAQCPAANSDTQHWTALTFATAQGHYTIVKLLLDKGACVEGGAKVHEEKATETPLQLAAAAGAVEPTGVTRCVSGRSQLVELLLSRGARPFLSTAGTDSQTYGSAPQRGCHSAIAAAASHGQRSVVHLLLSHPTAAHDMLSLEEILAEGFSTAERRIQIVPVSMDELDKAGSATDRQVVKMTRAQLKALQEAMYQSAENTFLEITLDLRNLGECLCHIPSSMRTLARGHFSTKTWKKVKEVVPFSMYIGIQTLTLKYITVTFIEHTQGELDGTYRLRANGLMKKVLEGKMNGKRTVGRIGLNGELLKNKEKTSRSRTTRCVGPGVPWSLHCWLSTLATAHDRGLETVVDQLLRDFLQGWPEDGPQFGEEGLPLLFSIFRHCKKEETLLLLADIFSRCYGNEPIKDIPHISFVGGPRIDPKYVNNPEMSDIQFRVEGRPFYSHRIILVNASPKFQALVAGAGSQAVVIKDIRYHIFQVKRTCQPERERPVHTWHPPYPGAGQRRCPGGTAAGHGTYGGPQPQTATPPRRTPP</sequence>
<reference evidence="9 10" key="1">
    <citation type="submission" date="2022-01" db="EMBL/GenBank/DDBJ databases">
        <title>A chromosomal length assembly of Cordylochernes scorpioides.</title>
        <authorList>
            <person name="Zeh D."/>
            <person name="Zeh J."/>
        </authorList>
    </citation>
    <scope>NUCLEOTIDE SEQUENCE [LARGE SCALE GENOMIC DNA]</scope>
    <source>
        <strain evidence="9">IN4F17</strain>
        <tissue evidence="9">Whole Body</tissue>
    </source>
</reference>
<dbReference type="PROSITE" id="PS50097">
    <property type="entry name" value="BTB"/>
    <property type="match status" value="1"/>
</dbReference>
<dbReference type="SUPFAM" id="SSF48403">
    <property type="entry name" value="Ankyrin repeat"/>
    <property type="match status" value="1"/>
</dbReference>
<dbReference type="PROSITE" id="PS50297">
    <property type="entry name" value="ANK_REP_REGION"/>
    <property type="match status" value="2"/>
</dbReference>
<dbReference type="PANTHER" id="PTHR46071">
    <property type="entry name" value="ANKYRIN REPEAT AND BTB/POZ DOMAIN-CONTAINING"/>
    <property type="match status" value="1"/>
</dbReference>
<keyword evidence="6" id="KW-0040">ANK repeat</keyword>
<proteinExistence type="predicted"/>
<evidence type="ECO:0000256" key="1">
    <source>
        <dbReference type="ARBA" id="ARBA00004175"/>
    </source>
</evidence>
<dbReference type="SUPFAM" id="SSF54695">
    <property type="entry name" value="POZ domain"/>
    <property type="match status" value="1"/>
</dbReference>
<keyword evidence="10" id="KW-1185">Reference proteome</keyword>
<keyword evidence="4" id="KW-0528">Neurotoxin</keyword>
<feature type="compositionally biased region" description="Low complexity" evidence="7">
    <location>
        <begin position="628"/>
        <end position="642"/>
    </location>
</feature>
<dbReference type="InterPro" id="IPR036770">
    <property type="entry name" value="Ankyrin_rpt-contain_sf"/>
</dbReference>
<keyword evidence="5" id="KW-0472">Membrane</keyword>
<dbReference type="Gene3D" id="1.25.40.20">
    <property type="entry name" value="Ankyrin repeat-containing domain"/>
    <property type="match status" value="1"/>
</dbReference>
<evidence type="ECO:0000313" key="9">
    <source>
        <dbReference type="EMBL" id="UYV76421.1"/>
    </source>
</evidence>
<evidence type="ECO:0000256" key="5">
    <source>
        <dbReference type="ARBA" id="ARBA00023298"/>
    </source>
</evidence>
<dbReference type="InterPro" id="IPR011333">
    <property type="entry name" value="SKP1/BTB/POZ_sf"/>
</dbReference>
<keyword evidence="3" id="KW-1052">Target cell membrane</keyword>
<dbReference type="Gene3D" id="3.30.710.10">
    <property type="entry name" value="Potassium Channel Kv1.1, Chain A"/>
    <property type="match status" value="1"/>
</dbReference>
<keyword evidence="2" id="KW-0268">Exocytosis</keyword>
<dbReference type="EMBL" id="CP092876">
    <property type="protein sequence ID" value="UYV76421.1"/>
    <property type="molecule type" value="Genomic_DNA"/>
</dbReference>
<gene>
    <name evidence="9" type="ORF">LAZ67_14000366</name>
</gene>
<evidence type="ECO:0000256" key="3">
    <source>
        <dbReference type="ARBA" id="ARBA00022537"/>
    </source>
</evidence>
<evidence type="ECO:0000256" key="7">
    <source>
        <dbReference type="SAM" id="MobiDB-lite"/>
    </source>
</evidence>
<feature type="repeat" description="ANK" evidence="6">
    <location>
        <begin position="69"/>
        <end position="101"/>
    </location>
</feature>
<keyword evidence="4" id="KW-0800">Toxin</keyword>
<dbReference type="Proteomes" id="UP001235939">
    <property type="component" value="Chromosome 14"/>
</dbReference>
<dbReference type="Pfam" id="PF13637">
    <property type="entry name" value="Ank_4"/>
    <property type="match status" value="1"/>
</dbReference>
<comment type="subcellular location">
    <subcellularLocation>
        <location evidence="1">Target cell membrane</location>
    </subcellularLocation>
</comment>
<evidence type="ECO:0000256" key="2">
    <source>
        <dbReference type="ARBA" id="ARBA00022483"/>
    </source>
</evidence>
<evidence type="ECO:0000313" key="10">
    <source>
        <dbReference type="Proteomes" id="UP001235939"/>
    </source>
</evidence>
<evidence type="ECO:0000259" key="8">
    <source>
        <dbReference type="PROSITE" id="PS50097"/>
    </source>
</evidence>
<evidence type="ECO:0000256" key="4">
    <source>
        <dbReference type="ARBA" id="ARBA00023028"/>
    </source>
</evidence>
<dbReference type="InterPro" id="IPR052089">
    <property type="entry name" value="Ankyrin-BTB/POZ_domain"/>
</dbReference>
<feature type="domain" description="BTB" evidence="8">
    <location>
        <begin position="539"/>
        <end position="587"/>
    </location>
</feature>
<feature type="repeat" description="ANK" evidence="6">
    <location>
        <begin position="123"/>
        <end position="155"/>
    </location>
</feature>
<name>A0ABY6L5I3_9ARAC</name>
<dbReference type="InterPro" id="IPR000210">
    <property type="entry name" value="BTB/POZ_dom"/>
</dbReference>
<dbReference type="PROSITE" id="PS50088">
    <property type="entry name" value="ANK_REPEAT"/>
    <property type="match status" value="2"/>
</dbReference>
<evidence type="ECO:0000256" key="6">
    <source>
        <dbReference type="PROSITE-ProRule" id="PRU00023"/>
    </source>
</evidence>